<protein>
    <submittedName>
        <fullName evidence="1">Uncharacterized protein</fullName>
    </submittedName>
</protein>
<dbReference type="AlphaFoldDB" id="A0A8S9JS72"/>
<evidence type="ECO:0000313" key="1">
    <source>
        <dbReference type="EMBL" id="KAF2584183.1"/>
    </source>
</evidence>
<gene>
    <name evidence="1" type="ORF">F2Q70_00034618</name>
</gene>
<reference evidence="1" key="1">
    <citation type="submission" date="2019-12" db="EMBL/GenBank/DDBJ databases">
        <title>Genome sequencing and annotation of Brassica cretica.</title>
        <authorList>
            <person name="Studholme D.J."/>
            <person name="Sarris P.F."/>
        </authorList>
    </citation>
    <scope>NUCLEOTIDE SEQUENCE</scope>
    <source>
        <strain evidence="1">PFS-102/07</strain>
        <tissue evidence="1">Leaf</tissue>
    </source>
</reference>
<comment type="caution">
    <text evidence="1">The sequence shown here is derived from an EMBL/GenBank/DDBJ whole genome shotgun (WGS) entry which is preliminary data.</text>
</comment>
<name>A0A8S9JS72_BRACR</name>
<dbReference type="EMBL" id="QGKY02000246">
    <property type="protein sequence ID" value="KAF2584183.1"/>
    <property type="molecule type" value="Genomic_DNA"/>
</dbReference>
<proteinExistence type="predicted"/>
<accession>A0A8S9JS72</accession>
<sequence>MNRNDIGVCGSYDREVIGRRVGDNVRKGSVYGSDQFLLDNGYWIGCVLDGVGLTGRQAVEELNSGFGASVGGSERTLERGCVIDVMAYAIGLRAVLVAHGNASMCLDAMVMLSDRAVNGSKERCTDVHGSRERVTVTRWFEGRMAVRCTDGIEGCRAEYVLTGLDVINDWFWNASKACVLFVLDGWLETKPSLFVHGHVGMGQFGRGKRTKHEPAVRETGSGPFKWYLSDDGSRTEFGGLYKICLDRTDAENAKGEHWRTDERLDLGSDQV</sequence>
<organism evidence="1">
    <name type="scientific">Brassica cretica</name>
    <name type="common">Mustard</name>
    <dbReference type="NCBI Taxonomy" id="69181"/>
    <lineage>
        <taxon>Eukaryota</taxon>
        <taxon>Viridiplantae</taxon>
        <taxon>Streptophyta</taxon>
        <taxon>Embryophyta</taxon>
        <taxon>Tracheophyta</taxon>
        <taxon>Spermatophyta</taxon>
        <taxon>Magnoliopsida</taxon>
        <taxon>eudicotyledons</taxon>
        <taxon>Gunneridae</taxon>
        <taxon>Pentapetalae</taxon>
        <taxon>rosids</taxon>
        <taxon>malvids</taxon>
        <taxon>Brassicales</taxon>
        <taxon>Brassicaceae</taxon>
        <taxon>Brassiceae</taxon>
        <taxon>Brassica</taxon>
    </lineage>
</organism>